<evidence type="ECO:0000259" key="1">
    <source>
        <dbReference type="Pfam" id="PF04248"/>
    </source>
</evidence>
<dbReference type="RefSeq" id="WP_020937727.1">
    <property type="nucleotide sequence ID" value="NC_021985.1"/>
</dbReference>
<keyword evidence="4" id="KW-1185">Reference proteome</keyword>
<dbReference type="HOGENOM" id="CLU_103537_0_0_11"/>
<dbReference type="InterPro" id="IPR038694">
    <property type="entry name" value="DUF427_sf"/>
</dbReference>
<dbReference type="KEGG" id="sci:B446_02050"/>
<proteinExistence type="predicted"/>
<evidence type="ECO:0000313" key="4">
    <source>
        <dbReference type="Proteomes" id="UP000015423"/>
    </source>
</evidence>
<accession>S5V9P2</accession>
<evidence type="ECO:0000313" key="3">
    <source>
        <dbReference type="EMBL" id="AGS73452.1"/>
    </source>
</evidence>
<dbReference type="Pfam" id="PF04248">
    <property type="entry name" value="NTP_transf_9"/>
    <property type="match status" value="1"/>
</dbReference>
<organism evidence="2 4">
    <name type="scientific">Streptomyces collinus (strain DSM 40733 / Tue 365)</name>
    <dbReference type="NCBI Taxonomy" id="1214242"/>
    <lineage>
        <taxon>Bacteria</taxon>
        <taxon>Bacillati</taxon>
        <taxon>Actinomycetota</taxon>
        <taxon>Actinomycetes</taxon>
        <taxon>Kitasatosporales</taxon>
        <taxon>Streptomycetaceae</taxon>
        <taxon>Streptomyces</taxon>
    </lineage>
</organism>
<reference evidence="4" key="1">
    <citation type="submission" date="2012-10" db="EMBL/GenBank/DDBJ databases">
        <title>The complete genome sequence of Streptomyces collinus Tu 365.</title>
        <authorList>
            <person name="Ruckert C."/>
            <person name="Szczepanowski R."/>
            <person name="Goesmann A."/>
            <person name="Pross E.K."/>
            <person name="Musiol E.M."/>
            <person name="Blin K."/>
            <person name="Wohlleben W."/>
            <person name="Puhler A."/>
            <person name="Weber T."/>
            <person name="Kalinowski J."/>
        </authorList>
    </citation>
    <scope>NUCLEOTIDE SEQUENCE [LARGE SCALE GENOMIC DNA]</scope>
    <source>
        <strain evidence="4">DSM 40733 / Tue 365</strain>
    </source>
</reference>
<dbReference type="Proteomes" id="UP000015423">
    <property type="component" value="Chromosome"/>
</dbReference>
<dbReference type="KEGG" id="sci:B446_33240"/>
<dbReference type="PANTHER" id="PTHR43058:SF1">
    <property type="entry name" value="DUF427 DOMAIN-CONTAINING PROTEIN"/>
    <property type="match status" value="1"/>
</dbReference>
<evidence type="ECO:0000313" key="2">
    <source>
        <dbReference type="EMBL" id="AGS67242.1"/>
    </source>
</evidence>
<protein>
    <recommendedName>
        <fullName evidence="1">DUF427 domain-containing protein</fullName>
    </recommendedName>
</protein>
<dbReference type="EMBL" id="CP006259">
    <property type="protein sequence ID" value="AGS73452.1"/>
    <property type="molecule type" value="Genomic_DNA"/>
</dbReference>
<dbReference type="PATRIC" id="fig|1214242.5.peg.421"/>
<dbReference type="EMBL" id="CP006259">
    <property type="protein sequence ID" value="AGS67242.1"/>
    <property type="molecule type" value="Genomic_DNA"/>
</dbReference>
<feature type="domain" description="DUF427" evidence="1">
    <location>
        <begin position="29"/>
        <end position="119"/>
    </location>
</feature>
<gene>
    <name evidence="2" type="ORF">B446_02050</name>
    <name evidence="3" type="ORF">B446_33240</name>
</gene>
<dbReference type="AlphaFoldDB" id="S5V9P2"/>
<dbReference type="Gene3D" id="2.170.150.40">
    <property type="entry name" value="Domain of unknown function (DUF427)"/>
    <property type="match status" value="1"/>
</dbReference>
<dbReference type="InterPro" id="IPR007361">
    <property type="entry name" value="DUF427"/>
</dbReference>
<name>S5V9P2_STRC3</name>
<dbReference type="PANTHER" id="PTHR43058">
    <property type="entry name" value="SLR0655 PROTEIN"/>
    <property type="match status" value="1"/>
</dbReference>
<reference evidence="2" key="3">
    <citation type="submission" date="2015-08" db="EMBL/GenBank/DDBJ databases">
        <authorList>
            <person name="Weber T."/>
            <person name="Iftime D."/>
        </authorList>
    </citation>
    <scope>NUCLEOTIDE SEQUENCE</scope>
    <source>
        <strain evidence="2">Tu 365</strain>
    </source>
</reference>
<dbReference type="eggNOG" id="COG2343">
    <property type="taxonomic scope" value="Bacteria"/>
</dbReference>
<reference evidence="2 4" key="2">
    <citation type="journal article" date="2013" name="J. Biotechnol.">
        <title>Complete genome sequence of the kirromycin producer Streptomyces collinus Tu 365 consisting of a linear chromosome and two linear plasmids.</title>
        <authorList>
            <person name="Ruckert C."/>
            <person name="Szczepanowski R."/>
            <person name="Albersmeier A."/>
            <person name="Goesmann A."/>
            <person name="Iftime D."/>
            <person name="Musiol E.M."/>
            <person name="Blin K."/>
            <person name="Wohlleben W."/>
            <person name="Puhler A."/>
            <person name="Kalinowski J."/>
            <person name="Weber T."/>
        </authorList>
    </citation>
    <scope>NUCLEOTIDE SEQUENCE [LARGE SCALE GENOMIC DNA]</scope>
    <source>
        <strain evidence="4">DSM 40733 / Tue 365</strain>
        <strain evidence="2">Tu 365</strain>
    </source>
</reference>
<dbReference type="STRING" id="1214242.B446_02050"/>
<sequence>MPSHETMPTESVWDYPRPPALRRDPRRIVVECAGEVLADTTGAWKIMETSHPPVFYVPPADIRSDLLRPASHRTWCEWKGVADYWDVLVGPDIRALAAWSYPDPRPPYEELADHFAFYAGRVDRCTVDGYPVQPQEGDFYGGWITPEVRGPFKGGARTHGW</sequence>